<keyword evidence="2" id="KW-1185">Reference proteome</keyword>
<protein>
    <recommendedName>
        <fullName evidence="3">Xcc1710-like domain-containing protein</fullName>
    </recommendedName>
</protein>
<accession>W0V9Z5</accession>
<dbReference type="eggNOG" id="COG3737">
    <property type="taxonomic scope" value="Bacteria"/>
</dbReference>
<name>W0V9Z5_9BURK</name>
<dbReference type="OrthoDB" id="9800373at2"/>
<dbReference type="EMBL" id="HG322949">
    <property type="protein sequence ID" value="CDG84173.1"/>
    <property type="molecule type" value="Genomic_DNA"/>
</dbReference>
<reference evidence="1 2" key="1">
    <citation type="journal article" date="2015" name="Genome Announc.">
        <title>Genome Sequence of Mushroom Soft-Rot Pathogen Janthinobacterium agaricidamnosum.</title>
        <authorList>
            <person name="Graupner K."/>
            <person name="Lackner G."/>
            <person name="Hertweck C."/>
        </authorList>
    </citation>
    <scope>NUCLEOTIDE SEQUENCE [LARGE SCALE GENOMIC DNA]</scope>
    <source>
        <strain evidence="2">NBRC 102515 / DSM 9628</strain>
    </source>
</reference>
<gene>
    <name evidence="1" type="ORF">GJA_3558</name>
</gene>
<dbReference type="PANTHER" id="PTHR21192:SF2">
    <property type="entry name" value="NADH DEHYDROGENASE [UBIQUINONE] 1 ALPHA SUBCOMPLEX ASSEMBLY FACTOR 3"/>
    <property type="match status" value="1"/>
</dbReference>
<dbReference type="InterPro" id="IPR036748">
    <property type="entry name" value="MTH938-like_sf"/>
</dbReference>
<dbReference type="KEGG" id="jag:GJA_3558"/>
<evidence type="ECO:0008006" key="3">
    <source>
        <dbReference type="Google" id="ProtNLM"/>
    </source>
</evidence>
<dbReference type="InterPro" id="IPR007523">
    <property type="entry name" value="NDUFAF3/AAMDC"/>
</dbReference>
<sequence>MKLHPSNTKQYQTVTGYDDSGVEINAVHYNKSLVVLPETAPRDWDVQTFADLTAEHFAQILADEPDVVILGTGARQRFVHPKLSAALTMRRIGVECMDNHAACRTYNILMGEGRKVTLALIIENGVAAP</sequence>
<proteinExistence type="predicted"/>
<dbReference type="CDD" id="cd05560">
    <property type="entry name" value="Xcc1710_like"/>
    <property type="match status" value="1"/>
</dbReference>
<evidence type="ECO:0000313" key="1">
    <source>
        <dbReference type="EMBL" id="CDG84173.1"/>
    </source>
</evidence>
<dbReference type="PATRIC" id="fig|1349767.4.peg.153"/>
<evidence type="ECO:0000313" key="2">
    <source>
        <dbReference type="Proteomes" id="UP000027604"/>
    </source>
</evidence>
<dbReference type="RefSeq" id="WP_038494222.1">
    <property type="nucleotide sequence ID" value="NZ_BCTH01000067.1"/>
</dbReference>
<dbReference type="Pfam" id="PF04430">
    <property type="entry name" value="DUF498"/>
    <property type="match status" value="1"/>
</dbReference>
<dbReference type="Gene3D" id="3.40.1230.10">
    <property type="entry name" value="MTH938-like"/>
    <property type="match status" value="1"/>
</dbReference>
<organism evidence="1 2">
    <name type="scientific">Janthinobacterium agaricidamnosum NBRC 102515 = DSM 9628</name>
    <dbReference type="NCBI Taxonomy" id="1349767"/>
    <lineage>
        <taxon>Bacteria</taxon>
        <taxon>Pseudomonadati</taxon>
        <taxon>Pseudomonadota</taxon>
        <taxon>Betaproteobacteria</taxon>
        <taxon>Burkholderiales</taxon>
        <taxon>Oxalobacteraceae</taxon>
        <taxon>Janthinobacterium</taxon>
    </lineage>
</organism>
<dbReference type="HOGENOM" id="CLU_074390_2_0_4"/>
<dbReference type="PANTHER" id="PTHR21192">
    <property type="entry name" value="NUCLEAR PROTEIN E3-3"/>
    <property type="match status" value="1"/>
</dbReference>
<dbReference type="STRING" id="1349767.GJA_3558"/>
<dbReference type="Proteomes" id="UP000027604">
    <property type="component" value="Chromosome I"/>
</dbReference>
<dbReference type="SUPFAM" id="SSF64076">
    <property type="entry name" value="MTH938-like"/>
    <property type="match status" value="1"/>
</dbReference>
<dbReference type="AlphaFoldDB" id="W0V9Z5"/>